<gene>
    <name evidence="2" type="ORF">MAIT1_00171</name>
</gene>
<dbReference type="Gene3D" id="1.10.10.2910">
    <property type="match status" value="1"/>
</dbReference>
<comment type="caution">
    <text evidence="2">The sequence shown here is derived from an EMBL/GenBank/DDBJ whole genome shotgun (WGS) entry which is preliminary data.</text>
</comment>
<keyword evidence="3" id="KW-1185">Reference proteome</keyword>
<dbReference type="InterPro" id="IPR010359">
    <property type="entry name" value="IrrE_HExxH"/>
</dbReference>
<dbReference type="Pfam" id="PF06114">
    <property type="entry name" value="Peptidase_M78"/>
    <property type="match status" value="1"/>
</dbReference>
<dbReference type="InterPro" id="IPR052345">
    <property type="entry name" value="Rad_response_metalloprotease"/>
</dbReference>
<evidence type="ECO:0000313" key="3">
    <source>
        <dbReference type="Proteomes" id="UP000194003"/>
    </source>
</evidence>
<dbReference type="PANTHER" id="PTHR43236:SF1">
    <property type="entry name" value="BLL7220 PROTEIN"/>
    <property type="match status" value="1"/>
</dbReference>
<sequence>MRKAEVMQFAEHVAQELNYTPGSDLFPLVQRLGGEIEYLGFDALEHTQDGSIDIRNHNDFTIYLSQFTGKSRDRFTIAHELGHLFLHYWLQEHNGQHMQAARVGTGRVEWEANWFAAGLLMPHDAVTEHFRKHSDISLLADDFGVSFDAARIRIETLKNQDDIL</sequence>
<feature type="domain" description="IrrE N-terminal-like" evidence="1">
    <location>
        <begin position="61"/>
        <end position="154"/>
    </location>
</feature>
<proteinExistence type="predicted"/>
<reference evidence="2 3" key="1">
    <citation type="journal article" date="2016" name="BMC Genomics">
        <title>Combined genomic and structural analyses of a cultured magnetotactic bacterium reveals its niche adaptation to a dynamic environment.</title>
        <authorList>
            <person name="Araujo A.C."/>
            <person name="Morillo V."/>
            <person name="Cypriano J."/>
            <person name="Teixeira L.C."/>
            <person name="Leao P."/>
            <person name="Lyra S."/>
            <person name="Almeida L.G."/>
            <person name="Bazylinski D.A."/>
            <person name="Vasconcellos A.T."/>
            <person name="Abreu F."/>
            <person name="Lins U."/>
        </authorList>
    </citation>
    <scope>NUCLEOTIDE SEQUENCE [LARGE SCALE GENOMIC DNA]</scope>
    <source>
        <strain evidence="2 3">IT-1</strain>
    </source>
</reference>
<accession>A0A1Y2K8H9</accession>
<evidence type="ECO:0000259" key="1">
    <source>
        <dbReference type="Pfam" id="PF06114"/>
    </source>
</evidence>
<protein>
    <recommendedName>
        <fullName evidence="1">IrrE N-terminal-like domain-containing protein</fullName>
    </recommendedName>
</protein>
<organism evidence="2 3">
    <name type="scientific">Magnetofaba australis IT-1</name>
    <dbReference type="NCBI Taxonomy" id="1434232"/>
    <lineage>
        <taxon>Bacteria</taxon>
        <taxon>Pseudomonadati</taxon>
        <taxon>Pseudomonadota</taxon>
        <taxon>Magnetococcia</taxon>
        <taxon>Magnetococcales</taxon>
        <taxon>Magnetococcaceae</taxon>
        <taxon>Magnetofaba</taxon>
    </lineage>
</organism>
<dbReference type="PANTHER" id="PTHR43236">
    <property type="entry name" value="ANTITOXIN HIGA1"/>
    <property type="match status" value="1"/>
</dbReference>
<dbReference type="EMBL" id="LVJN01000015">
    <property type="protein sequence ID" value="OSM06939.1"/>
    <property type="molecule type" value="Genomic_DNA"/>
</dbReference>
<dbReference type="SUPFAM" id="SSF55486">
    <property type="entry name" value="Metalloproteases ('zincins'), catalytic domain"/>
    <property type="match status" value="1"/>
</dbReference>
<dbReference type="Proteomes" id="UP000194003">
    <property type="component" value="Unassembled WGS sequence"/>
</dbReference>
<evidence type="ECO:0000313" key="2">
    <source>
        <dbReference type="EMBL" id="OSM06939.1"/>
    </source>
</evidence>
<name>A0A1Y2K8H9_9PROT</name>
<dbReference type="STRING" id="1434232.MAIT1_00171"/>
<dbReference type="AlphaFoldDB" id="A0A1Y2K8H9"/>